<dbReference type="Gene3D" id="3.30.70.330">
    <property type="match status" value="1"/>
</dbReference>
<gene>
    <name evidence="6" type="primary">rbm41</name>
</gene>
<sequence>MRRMTRHACEDGPVLEEQETEGQRQLHSLLLQQLDTDVNIDRCVAKRKCFAPAALYKPFGEQAAGVRSLSQFQALQDGESELASLRELGLTDLEVELWLNRDQPENTEKGHGVCVAPGARQQRLLVIQDKMDARSELISRPQRFTASLPLSRREMEIEKALFQGNDRLGFLTALYHQEEDTQADQQGASSSNPLDSLYRDVLSDRRKHTSVSVSEDSDLKTTGHSSPPQPEPQTDFEKSQSSWKSTDQSQVQLDCKSDPLRSGIKDSDQSATMDTSGQSQDQDRPVHKQLSAPKKINVSQPIGSLCSAAKAGPGGPVMVRGEVEEVPEEEIQQNRETEEGIRSIPRFHNYQPGKPSKVLCVKNLSARASVAQLVALFSRFDCDITQPVVYRLLTGRLKGHAFITLPDTETSQRALEMVNGYRLLGKPLVIEFGLERRDEKKPKTERDEEKTRECSVPSLQTLNTTTGLQHTNKRQTDRPHMWSKEESDSSTTEV</sequence>
<feature type="compositionally biased region" description="Polar residues" evidence="3">
    <location>
        <begin position="269"/>
        <end position="280"/>
    </location>
</feature>
<dbReference type="GO" id="GO:0030626">
    <property type="term" value="F:U12 snRNA binding"/>
    <property type="evidence" value="ECO:0007669"/>
    <property type="project" value="TreeGrafter"/>
</dbReference>
<name>A0A8U1FBC1_SALNM</name>
<protein>
    <submittedName>
        <fullName evidence="6">RNA-binding protein 41</fullName>
    </submittedName>
</protein>
<dbReference type="InterPro" id="IPR045164">
    <property type="entry name" value="RBM41/RNPC3"/>
</dbReference>
<feature type="compositionally biased region" description="Basic and acidic residues" evidence="3">
    <location>
        <begin position="474"/>
        <end position="487"/>
    </location>
</feature>
<keyword evidence="1 2" id="KW-0694">RNA-binding</keyword>
<dbReference type="Proteomes" id="UP000808372">
    <property type="component" value="Chromosome 21"/>
</dbReference>
<evidence type="ECO:0000256" key="3">
    <source>
        <dbReference type="SAM" id="MobiDB-lite"/>
    </source>
</evidence>
<dbReference type="GO" id="GO:0005689">
    <property type="term" value="C:U12-type spliceosomal complex"/>
    <property type="evidence" value="ECO:0007669"/>
    <property type="project" value="TreeGrafter"/>
</dbReference>
<evidence type="ECO:0000256" key="1">
    <source>
        <dbReference type="ARBA" id="ARBA00022884"/>
    </source>
</evidence>
<evidence type="ECO:0000256" key="2">
    <source>
        <dbReference type="PROSITE-ProRule" id="PRU00176"/>
    </source>
</evidence>
<dbReference type="InterPro" id="IPR012677">
    <property type="entry name" value="Nucleotide-bd_a/b_plait_sf"/>
</dbReference>
<feature type="domain" description="RRM" evidence="4">
    <location>
        <begin position="357"/>
        <end position="435"/>
    </location>
</feature>
<dbReference type="SMART" id="SM00360">
    <property type="entry name" value="RRM"/>
    <property type="match status" value="1"/>
</dbReference>
<keyword evidence="5" id="KW-1185">Reference proteome</keyword>
<organism evidence="5 6">
    <name type="scientific">Salvelinus namaycush</name>
    <name type="common">Lake trout</name>
    <name type="synonym">Salmo namaycush</name>
    <dbReference type="NCBI Taxonomy" id="8040"/>
    <lineage>
        <taxon>Eukaryota</taxon>
        <taxon>Metazoa</taxon>
        <taxon>Chordata</taxon>
        <taxon>Craniata</taxon>
        <taxon>Vertebrata</taxon>
        <taxon>Euteleostomi</taxon>
        <taxon>Actinopterygii</taxon>
        <taxon>Neopterygii</taxon>
        <taxon>Teleostei</taxon>
        <taxon>Protacanthopterygii</taxon>
        <taxon>Salmoniformes</taxon>
        <taxon>Salmonidae</taxon>
        <taxon>Salmoninae</taxon>
        <taxon>Salvelinus</taxon>
    </lineage>
</organism>
<dbReference type="PANTHER" id="PTHR16105:SF2">
    <property type="entry name" value="RNA-BINDING PROTEIN 41"/>
    <property type="match status" value="1"/>
</dbReference>
<dbReference type="InterPro" id="IPR000504">
    <property type="entry name" value="RRM_dom"/>
</dbReference>
<dbReference type="PANTHER" id="PTHR16105">
    <property type="entry name" value="RNA-BINDING REGION-CONTAINING PROTEIN 3"/>
    <property type="match status" value="1"/>
</dbReference>
<feature type="compositionally biased region" description="Basic and acidic residues" evidence="3">
    <location>
        <begin position="438"/>
        <end position="453"/>
    </location>
</feature>
<dbReference type="Pfam" id="PF00076">
    <property type="entry name" value="RRM_1"/>
    <property type="match status" value="1"/>
</dbReference>
<proteinExistence type="predicted"/>
<feature type="region of interest" description="Disordered" evidence="3">
    <location>
        <begin position="203"/>
        <end position="297"/>
    </location>
</feature>
<dbReference type="GeneID" id="120066046"/>
<evidence type="ECO:0000313" key="6">
    <source>
        <dbReference type="RefSeq" id="XP_038873051.1"/>
    </source>
</evidence>
<feature type="region of interest" description="Disordered" evidence="3">
    <location>
        <begin position="1"/>
        <end position="21"/>
    </location>
</feature>
<evidence type="ECO:0000313" key="5">
    <source>
        <dbReference type="Proteomes" id="UP000808372"/>
    </source>
</evidence>
<feature type="compositionally biased region" description="Basic and acidic residues" evidence="3">
    <location>
        <begin position="255"/>
        <end position="268"/>
    </location>
</feature>
<dbReference type="KEGG" id="snh:120066046"/>
<dbReference type="PROSITE" id="PS50102">
    <property type="entry name" value="RRM"/>
    <property type="match status" value="1"/>
</dbReference>
<feature type="compositionally biased region" description="Polar residues" evidence="3">
    <location>
        <begin position="239"/>
        <end position="252"/>
    </location>
</feature>
<feature type="compositionally biased region" description="Polar residues" evidence="3">
    <location>
        <begin position="210"/>
        <end position="226"/>
    </location>
</feature>
<accession>A0A8U1FBC1</accession>
<dbReference type="GO" id="GO:0000398">
    <property type="term" value="P:mRNA splicing, via spliceosome"/>
    <property type="evidence" value="ECO:0007669"/>
    <property type="project" value="TreeGrafter"/>
</dbReference>
<evidence type="ECO:0000259" key="4">
    <source>
        <dbReference type="PROSITE" id="PS50102"/>
    </source>
</evidence>
<feature type="region of interest" description="Disordered" evidence="3">
    <location>
        <begin position="438"/>
        <end position="494"/>
    </location>
</feature>
<dbReference type="CTD" id="55285"/>
<feature type="compositionally biased region" description="Polar residues" evidence="3">
    <location>
        <begin position="457"/>
        <end position="470"/>
    </location>
</feature>
<dbReference type="RefSeq" id="XP_038873051.1">
    <property type="nucleotide sequence ID" value="XM_039017123.1"/>
</dbReference>
<dbReference type="InterPro" id="IPR035979">
    <property type="entry name" value="RBD_domain_sf"/>
</dbReference>
<dbReference type="OrthoDB" id="277802at2759"/>
<dbReference type="SUPFAM" id="SSF54928">
    <property type="entry name" value="RNA-binding domain, RBD"/>
    <property type="match status" value="1"/>
</dbReference>
<dbReference type="GO" id="GO:0097157">
    <property type="term" value="F:pre-mRNA intronic binding"/>
    <property type="evidence" value="ECO:0007669"/>
    <property type="project" value="TreeGrafter"/>
</dbReference>
<reference evidence="6" key="1">
    <citation type="submission" date="2025-08" db="UniProtKB">
        <authorList>
            <consortium name="RefSeq"/>
        </authorList>
    </citation>
    <scope>IDENTIFICATION</scope>
    <source>
        <tissue evidence="6">White muscle</tissue>
    </source>
</reference>
<dbReference type="AlphaFoldDB" id="A0A8U1FBC1"/>